<gene>
    <name evidence="2" type="ordered locus">Runsl_3200</name>
</gene>
<evidence type="ECO:0000259" key="1">
    <source>
        <dbReference type="Pfam" id="PF10047"/>
    </source>
</evidence>
<protein>
    <recommendedName>
        <fullName evidence="1">DUF2281 domain-containing protein</fullName>
    </recommendedName>
</protein>
<dbReference type="InterPro" id="IPR018739">
    <property type="entry name" value="DUF2281"/>
</dbReference>
<dbReference type="Pfam" id="PF10047">
    <property type="entry name" value="DUF2281"/>
    <property type="match status" value="1"/>
</dbReference>
<evidence type="ECO:0000313" key="3">
    <source>
        <dbReference type="Proteomes" id="UP000000493"/>
    </source>
</evidence>
<dbReference type="EMBL" id="CP002859">
    <property type="protein sequence ID" value="AEI49579.1"/>
    <property type="molecule type" value="Genomic_DNA"/>
</dbReference>
<dbReference type="KEGG" id="rsi:Runsl_3200"/>
<proteinExistence type="predicted"/>
<name>A0A7U3ZLT8_RUNSL</name>
<keyword evidence="3" id="KW-1185">Reference proteome</keyword>
<sequence length="69" mass="8048">MSILDLVAKLEKLPPEKLAEVEDLVDSWMNEQPLVAIPEKRQFGVFKGKITMSDDFDEPLEDFQEYMYP</sequence>
<organism evidence="2 3">
    <name type="scientific">Runella slithyformis (strain ATCC 29530 / DSM 19594 / LMG 11500 / NCIMB 11436 / LSU 4)</name>
    <dbReference type="NCBI Taxonomy" id="761193"/>
    <lineage>
        <taxon>Bacteria</taxon>
        <taxon>Pseudomonadati</taxon>
        <taxon>Bacteroidota</taxon>
        <taxon>Cytophagia</taxon>
        <taxon>Cytophagales</taxon>
        <taxon>Spirosomataceae</taxon>
        <taxon>Runella</taxon>
    </lineage>
</organism>
<dbReference type="RefSeq" id="WP_013928886.1">
    <property type="nucleotide sequence ID" value="NC_015703.1"/>
</dbReference>
<reference evidence="2 3" key="2">
    <citation type="journal article" date="2012" name="Stand. Genomic Sci.">
        <title>Complete genome sequence of the aquatic bacterium Runella slithyformis type strain (LSU 4(T)).</title>
        <authorList>
            <person name="Copeland A."/>
            <person name="Zhang X."/>
            <person name="Misra M."/>
            <person name="Lapidus A."/>
            <person name="Nolan M."/>
            <person name="Lucas S."/>
            <person name="Deshpande S."/>
            <person name="Cheng J.F."/>
            <person name="Tapia R."/>
            <person name="Goodwin L.A."/>
            <person name="Pitluck S."/>
            <person name="Liolios K."/>
            <person name="Pagani I."/>
            <person name="Ivanova N."/>
            <person name="Mikhailova N."/>
            <person name="Pati A."/>
            <person name="Chen A."/>
            <person name="Palaniappan K."/>
            <person name="Land M."/>
            <person name="Hauser L."/>
            <person name="Pan C."/>
            <person name="Jeffries C.D."/>
            <person name="Detter J.C."/>
            <person name="Brambilla E.M."/>
            <person name="Rohde M."/>
            <person name="Djao O.D."/>
            <person name="Goker M."/>
            <person name="Sikorski J."/>
            <person name="Tindall B.J."/>
            <person name="Woyke T."/>
            <person name="Bristow J."/>
            <person name="Eisen J.A."/>
            <person name="Markowitz V."/>
            <person name="Hugenholtz P."/>
            <person name="Kyrpides N.C."/>
            <person name="Klenk H.P."/>
            <person name="Mavromatis K."/>
        </authorList>
    </citation>
    <scope>NUCLEOTIDE SEQUENCE [LARGE SCALE GENOMIC DNA]</scope>
    <source>
        <strain evidence="3">ATCC 29530 / DSM 19594 / LMG 11500 / NCIMB 11436 / LSU 4</strain>
    </source>
</reference>
<evidence type="ECO:0000313" key="2">
    <source>
        <dbReference type="EMBL" id="AEI49579.1"/>
    </source>
</evidence>
<dbReference type="Proteomes" id="UP000000493">
    <property type="component" value="Chromosome"/>
</dbReference>
<dbReference type="AlphaFoldDB" id="A0A7U3ZLT8"/>
<feature type="domain" description="DUF2281" evidence="1">
    <location>
        <begin position="6"/>
        <end position="66"/>
    </location>
</feature>
<accession>A0A7U3ZLT8</accession>
<reference evidence="3" key="1">
    <citation type="submission" date="2011-06" db="EMBL/GenBank/DDBJ databases">
        <title>The complete genome of chromosome of Runella slithyformis DSM 19594.</title>
        <authorList>
            <consortium name="US DOE Joint Genome Institute (JGI-PGF)"/>
            <person name="Lucas S."/>
            <person name="Han J."/>
            <person name="Lapidus A."/>
            <person name="Bruce D."/>
            <person name="Goodwin L."/>
            <person name="Pitluck S."/>
            <person name="Peters L."/>
            <person name="Kyrpides N."/>
            <person name="Mavromatis K."/>
            <person name="Ivanova N."/>
            <person name="Ovchinnikova G."/>
            <person name="Zhang X."/>
            <person name="Misra M."/>
            <person name="Detter J.C."/>
            <person name="Tapia R."/>
            <person name="Han C."/>
            <person name="Land M."/>
            <person name="Hauser L."/>
            <person name="Markowitz V."/>
            <person name="Cheng J.-F."/>
            <person name="Hugenholtz P."/>
            <person name="Woyke T."/>
            <person name="Wu D."/>
            <person name="Tindall B."/>
            <person name="Faehrich R."/>
            <person name="Brambilla E."/>
            <person name="Klenk H.-P."/>
            <person name="Eisen J.A."/>
        </authorList>
    </citation>
    <scope>NUCLEOTIDE SEQUENCE [LARGE SCALE GENOMIC DNA]</scope>
    <source>
        <strain evidence="3">ATCC 29530 / DSM 19594 / LMG 11500 / NCIMB 11436 / LSU 4</strain>
    </source>
</reference>